<dbReference type="Proteomes" id="UP000324629">
    <property type="component" value="Unassembled WGS sequence"/>
</dbReference>
<name>A0A5J4NYD0_9TREM</name>
<keyword evidence="2 3" id="KW-0238">DNA-binding</keyword>
<accession>A0A5J4NYD0</accession>
<keyword evidence="2 3" id="KW-0539">Nucleus</keyword>
<feature type="compositionally biased region" description="Basic and acidic residues" evidence="4">
    <location>
        <begin position="406"/>
        <end position="415"/>
    </location>
</feature>
<evidence type="ECO:0000256" key="4">
    <source>
        <dbReference type="SAM" id="MobiDB-lite"/>
    </source>
</evidence>
<dbReference type="InterPro" id="IPR001356">
    <property type="entry name" value="HD"/>
</dbReference>
<reference evidence="6 7" key="1">
    <citation type="journal article" date="2019" name="Gigascience">
        <title>Whole-genome sequence of the oriental lung fluke Paragonimus westermani.</title>
        <authorList>
            <person name="Oey H."/>
            <person name="Zakrzewski M."/>
            <person name="Narain K."/>
            <person name="Devi K.R."/>
            <person name="Agatsuma T."/>
            <person name="Nawaratna S."/>
            <person name="Gobert G.N."/>
            <person name="Jones M.K."/>
            <person name="Ragan M.A."/>
            <person name="McManus D.P."/>
            <person name="Krause L."/>
        </authorList>
    </citation>
    <scope>NUCLEOTIDE SEQUENCE [LARGE SCALE GENOMIC DNA]</scope>
    <source>
        <strain evidence="6 7">IND2009</strain>
    </source>
</reference>
<sequence>MPWSDSRLQHTVRIKGRMPEREVDSSPFLATTPITCAIDTSLSPTVSTRTKPMNKGFSIQQLLCANESGIEDSNEDKSTMNLNMQRLSVNRFVETTHHLRDSYTNEGEDLARESNRNERASKMHHLTANSHDRLAILFNLLQHNYSSLRTSHSSVSNMFSPLYESVNLTEVPDLVNLGIHKSDIASKMMMNSVSSVDGTGTVDFGPNDTKLPVKQLDATSNEDTQYHSAQMAMIMPATINHNDNKPMDNFFPFMLQNTVSGYASIPVYSRDTSGSKQCRRRKARTVFSDNQLLGLEHRFGTQHYLSTPERIELANQLSLSETQETERLQIYVDVLVDTAILYVKRCSPSDQHSTNKLFAVFTWKSGGVPKEVRPDLRSKAFTRLATKEHLDTMLEYGQGQHWVDGGQHEQPDEPSRNGIGQTDEEWQAKNPPIEGTGHARKPVESCSHVIFRALLLSPRRERRRVLGATISYVDRPSDSSPNFNIRVKLLMSRVDKSSGLHEIPPLTLKERADELVSTGEKRPRFRCPSPVEVADLHCAVTGQFPFLLALP</sequence>
<dbReference type="Gene3D" id="1.10.10.60">
    <property type="entry name" value="Homeodomain-like"/>
    <property type="match status" value="1"/>
</dbReference>
<dbReference type="GO" id="GO:0005634">
    <property type="term" value="C:nucleus"/>
    <property type="evidence" value="ECO:0007669"/>
    <property type="project" value="UniProtKB-SubCell"/>
</dbReference>
<keyword evidence="2 3" id="KW-0371">Homeobox</keyword>
<dbReference type="EMBL" id="QNGE01000416">
    <property type="protein sequence ID" value="KAA3680533.1"/>
    <property type="molecule type" value="Genomic_DNA"/>
</dbReference>
<dbReference type="SMART" id="SM00389">
    <property type="entry name" value="HOX"/>
    <property type="match status" value="1"/>
</dbReference>
<evidence type="ECO:0000256" key="1">
    <source>
        <dbReference type="ARBA" id="ARBA00004123"/>
    </source>
</evidence>
<dbReference type="SUPFAM" id="SSF46689">
    <property type="entry name" value="Homeodomain-like"/>
    <property type="match status" value="1"/>
</dbReference>
<protein>
    <recommendedName>
        <fullName evidence="5">Homeobox domain-containing protein</fullName>
    </recommendedName>
</protein>
<dbReference type="CDD" id="cd00086">
    <property type="entry name" value="homeodomain"/>
    <property type="match status" value="1"/>
</dbReference>
<proteinExistence type="predicted"/>
<evidence type="ECO:0000256" key="3">
    <source>
        <dbReference type="RuleBase" id="RU000682"/>
    </source>
</evidence>
<feature type="DNA-binding region" description="Homeobox" evidence="2">
    <location>
        <begin position="280"/>
        <end position="324"/>
    </location>
</feature>
<keyword evidence="7" id="KW-1185">Reference proteome</keyword>
<dbReference type="PANTHER" id="PTHR24333">
    <property type="entry name" value="HOMEO BOX HB9 LIKE A-RELATED"/>
    <property type="match status" value="1"/>
</dbReference>
<comment type="caution">
    <text evidence="6">The sequence shown here is derived from an EMBL/GenBank/DDBJ whole genome shotgun (WGS) entry which is preliminary data.</text>
</comment>
<feature type="domain" description="Homeobox" evidence="5">
    <location>
        <begin position="278"/>
        <end position="323"/>
    </location>
</feature>
<feature type="region of interest" description="Disordered" evidence="4">
    <location>
        <begin position="401"/>
        <end position="441"/>
    </location>
</feature>
<dbReference type="InterPro" id="IPR009057">
    <property type="entry name" value="Homeodomain-like_sf"/>
</dbReference>
<dbReference type="InterPro" id="IPR050848">
    <property type="entry name" value="Homeobox_TF"/>
</dbReference>
<evidence type="ECO:0000313" key="6">
    <source>
        <dbReference type="EMBL" id="KAA3680533.1"/>
    </source>
</evidence>
<dbReference type="PROSITE" id="PS50071">
    <property type="entry name" value="HOMEOBOX_2"/>
    <property type="match status" value="1"/>
</dbReference>
<dbReference type="GO" id="GO:0003677">
    <property type="term" value="F:DNA binding"/>
    <property type="evidence" value="ECO:0007669"/>
    <property type="project" value="UniProtKB-UniRule"/>
</dbReference>
<gene>
    <name evidence="6" type="ORF">DEA37_0014365</name>
</gene>
<evidence type="ECO:0000259" key="5">
    <source>
        <dbReference type="PROSITE" id="PS50071"/>
    </source>
</evidence>
<comment type="subcellular location">
    <subcellularLocation>
        <location evidence="1 2 3">Nucleus</location>
    </subcellularLocation>
</comment>
<evidence type="ECO:0000313" key="7">
    <source>
        <dbReference type="Proteomes" id="UP000324629"/>
    </source>
</evidence>
<dbReference type="PANTHER" id="PTHR24333:SF8">
    <property type="entry name" value="HOMEOBOX PROTEIN CEH-62"/>
    <property type="match status" value="1"/>
</dbReference>
<dbReference type="AlphaFoldDB" id="A0A5J4NYD0"/>
<organism evidence="6 7">
    <name type="scientific">Paragonimus westermani</name>
    <dbReference type="NCBI Taxonomy" id="34504"/>
    <lineage>
        <taxon>Eukaryota</taxon>
        <taxon>Metazoa</taxon>
        <taxon>Spiralia</taxon>
        <taxon>Lophotrochozoa</taxon>
        <taxon>Platyhelminthes</taxon>
        <taxon>Trematoda</taxon>
        <taxon>Digenea</taxon>
        <taxon>Plagiorchiida</taxon>
        <taxon>Troglotremata</taxon>
        <taxon>Troglotrematidae</taxon>
        <taxon>Paragonimus</taxon>
    </lineage>
</organism>
<dbReference type="Pfam" id="PF00046">
    <property type="entry name" value="Homeodomain"/>
    <property type="match status" value="1"/>
</dbReference>
<evidence type="ECO:0000256" key="2">
    <source>
        <dbReference type="PROSITE-ProRule" id="PRU00108"/>
    </source>
</evidence>